<dbReference type="AlphaFoldDB" id="A0A5M7BSQ5"/>
<organism evidence="2 3">
    <name type="scientific">Saccharopolyspora hirsuta</name>
    <dbReference type="NCBI Taxonomy" id="1837"/>
    <lineage>
        <taxon>Bacteria</taxon>
        <taxon>Bacillati</taxon>
        <taxon>Actinomycetota</taxon>
        <taxon>Actinomycetes</taxon>
        <taxon>Pseudonocardiales</taxon>
        <taxon>Pseudonocardiaceae</taxon>
        <taxon>Saccharopolyspora</taxon>
    </lineage>
</organism>
<name>A0A5M7BSQ5_SACHI</name>
<dbReference type="Gene3D" id="3.90.1200.10">
    <property type="match status" value="1"/>
</dbReference>
<feature type="domain" description="Aminoglycoside phosphotransferase" evidence="1">
    <location>
        <begin position="22"/>
        <end position="230"/>
    </location>
</feature>
<dbReference type="Pfam" id="PF01636">
    <property type="entry name" value="APH"/>
    <property type="match status" value="1"/>
</dbReference>
<dbReference type="SUPFAM" id="SSF56112">
    <property type="entry name" value="Protein kinase-like (PK-like)"/>
    <property type="match status" value="1"/>
</dbReference>
<accession>A0A5M7BSQ5</accession>
<dbReference type="Proteomes" id="UP000323946">
    <property type="component" value="Unassembled WGS sequence"/>
</dbReference>
<evidence type="ECO:0000313" key="3">
    <source>
        <dbReference type="Proteomes" id="UP000323946"/>
    </source>
</evidence>
<gene>
    <name evidence="2" type="ORF">F1721_23600</name>
</gene>
<dbReference type="InterPro" id="IPR002575">
    <property type="entry name" value="Aminoglycoside_PTrfase"/>
</dbReference>
<proteinExistence type="predicted"/>
<evidence type="ECO:0000259" key="1">
    <source>
        <dbReference type="Pfam" id="PF01636"/>
    </source>
</evidence>
<dbReference type="RefSeq" id="WP_150069086.1">
    <property type="nucleotide sequence ID" value="NZ_VWPH01000011.1"/>
</dbReference>
<protein>
    <submittedName>
        <fullName evidence="2">Phosphotransferase</fullName>
    </submittedName>
</protein>
<keyword evidence="3" id="KW-1185">Reference proteome</keyword>
<dbReference type="InterPro" id="IPR011009">
    <property type="entry name" value="Kinase-like_dom_sf"/>
</dbReference>
<dbReference type="InterPro" id="IPR051678">
    <property type="entry name" value="AGP_Transferase"/>
</dbReference>
<dbReference type="GO" id="GO:0016740">
    <property type="term" value="F:transferase activity"/>
    <property type="evidence" value="ECO:0007669"/>
    <property type="project" value="UniProtKB-KW"/>
</dbReference>
<dbReference type="OrthoDB" id="5185751at2"/>
<dbReference type="PANTHER" id="PTHR21310">
    <property type="entry name" value="AMINOGLYCOSIDE PHOSPHOTRANSFERASE-RELATED-RELATED"/>
    <property type="match status" value="1"/>
</dbReference>
<dbReference type="EMBL" id="VWPH01000011">
    <property type="protein sequence ID" value="KAA5830231.1"/>
    <property type="molecule type" value="Genomic_DNA"/>
</dbReference>
<sequence length="305" mass="33036">MSSRVAEEIFGKRGVDLGAARRGRGWTNHTWIADEFVVRVAPEPGSADLLRELELVELLPAEVGYPEVLDAGVHHGHEWVLTRRVVGENLDEVWPSLDDAARARAVEQMWERARNVHRVDVAAAAPHARSRSPFFPDGPADVEASLGRIVAAGALTERQKDGLLQALERFWAALPAAPRALNHGDLCAPNTLWHDGSVVALLDFEFSVIAPTAIDLNEVVKIAFGPGDTAERAPLRGVVREIGESALAPAGGPDVLIGYSIMLETWVLERELTAPEPDEDDRATAIAMLAAFAEDDGGHFAPILR</sequence>
<comment type="caution">
    <text evidence="2">The sequence shown here is derived from an EMBL/GenBank/DDBJ whole genome shotgun (WGS) entry which is preliminary data.</text>
</comment>
<evidence type="ECO:0000313" key="2">
    <source>
        <dbReference type="EMBL" id="KAA5830231.1"/>
    </source>
</evidence>
<keyword evidence="2" id="KW-0808">Transferase</keyword>
<reference evidence="2 3" key="1">
    <citation type="submission" date="2019-09" db="EMBL/GenBank/DDBJ databases">
        <title>Draft genome sequence of the thermophilic Saccharopolyspora hirsuta VKM Ac-666T.</title>
        <authorList>
            <person name="Lobastova T.G."/>
            <person name="Fokina V."/>
            <person name="Bragin E.Y."/>
            <person name="Shtratnikova V.Y."/>
            <person name="Starodumova I.P."/>
            <person name="Tarlachkov S.V."/>
            <person name="Donova M.V."/>
        </authorList>
    </citation>
    <scope>NUCLEOTIDE SEQUENCE [LARGE SCALE GENOMIC DNA]</scope>
    <source>
        <strain evidence="2 3">VKM Ac-666</strain>
    </source>
</reference>